<keyword evidence="9" id="KW-1185">Reference proteome</keyword>
<keyword evidence="3 6" id="KW-1133">Transmembrane helix</keyword>
<dbReference type="Proteomes" id="UP000466794">
    <property type="component" value="Unassembled WGS sequence"/>
</dbReference>
<dbReference type="Pfam" id="PF02656">
    <property type="entry name" value="DUF202"/>
    <property type="match status" value="1"/>
</dbReference>
<proteinExistence type="predicted"/>
<organism evidence="8 9">
    <name type="scientific">Nocardia terrae</name>
    <dbReference type="NCBI Taxonomy" id="2675851"/>
    <lineage>
        <taxon>Bacteria</taxon>
        <taxon>Bacillati</taxon>
        <taxon>Actinomycetota</taxon>
        <taxon>Actinomycetes</taxon>
        <taxon>Mycobacteriales</taxon>
        <taxon>Nocardiaceae</taxon>
        <taxon>Nocardia</taxon>
    </lineage>
</organism>
<feature type="transmembrane region" description="Helical" evidence="6">
    <location>
        <begin position="90"/>
        <end position="109"/>
    </location>
</feature>
<evidence type="ECO:0000313" key="8">
    <source>
        <dbReference type="EMBL" id="MVU76938.1"/>
    </source>
</evidence>
<evidence type="ECO:0000259" key="7">
    <source>
        <dbReference type="Pfam" id="PF02656"/>
    </source>
</evidence>
<dbReference type="GO" id="GO:0012505">
    <property type="term" value="C:endomembrane system"/>
    <property type="evidence" value="ECO:0007669"/>
    <property type="project" value="UniProtKB-SubCell"/>
</dbReference>
<gene>
    <name evidence="8" type="ORF">GPX89_06725</name>
</gene>
<dbReference type="InterPro" id="IPR003807">
    <property type="entry name" value="DUF202"/>
</dbReference>
<dbReference type="EMBL" id="WRPP01000001">
    <property type="protein sequence ID" value="MVU76938.1"/>
    <property type="molecule type" value="Genomic_DNA"/>
</dbReference>
<reference evidence="8 9" key="1">
    <citation type="submission" date="2019-12" db="EMBL/GenBank/DDBJ databases">
        <title>Nocardia sp. nov. ET3-3 isolated from soil.</title>
        <authorList>
            <person name="Kanchanasin P."/>
            <person name="Tanasupawat S."/>
            <person name="Yuki M."/>
            <person name="Kudo T."/>
        </authorList>
    </citation>
    <scope>NUCLEOTIDE SEQUENCE [LARGE SCALE GENOMIC DNA]</scope>
    <source>
        <strain evidence="8 9">ET3-3</strain>
    </source>
</reference>
<feature type="transmembrane region" description="Helical" evidence="6">
    <location>
        <begin position="121"/>
        <end position="145"/>
    </location>
</feature>
<sequence length="147" mass="15287">MCGGARHASRCGTARSGPCADPRSRHDRDLRARRRGRRAVVTEPIGTGDRDAGLAAERTALAWRRTAASCAALAALLTRSAVVADHAPAAGSAAVAAALMLLVSILGWHRNRLLRRGIHHTSVPLLVTAGTVALATTACTLSAVMTH</sequence>
<keyword evidence="2 6" id="KW-0812">Transmembrane</keyword>
<comment type="subcellular location">
    <subcellularLocation>
        <location evidence="1">Endomembrane system</location>
        <topology evidence="1">Multi-pass membrane protein</topology>
    </subcellularLocation>
</comment>
<keyword evidence="4 6" id="KW-0472">Membrane</keyword>
<comment type="caution">
    <text evidence="8">The sequence shown here is derived from an EMBL/GenBank/DDBJ whole genome shotgun (WGS) entry which is preliminary data.</text>
</comment>
<dbReference type="AlphaFoldDB" id="A0A7K1USR3"/>
<evidence type="ECO:0000256" key="1">
    <source>
        <dbReference type="ARBA" id="ARBA00004127"/>
    </source>
</evidence>
<evidence type="ECO:0000313" key="9">
    <source>
        <dbReference type="Proteomes" id="UP000466794"/>
    </source>
</evidence>
<protein>
    <submittedName>
        <fullName evidence="8">DUF202 domain-containing protein</fullName>
    </submittedName>
</protein>
<feature type="region of interest" description="Disordered" evidence="5">
    <location>
        <begin position="1"/>
        <end position="36"/>
    </location>
</feature>
<feature type="transmembrane region" description="Helical" evidence="6">
    <location>
        <begin position="66"/>
        <end position="84"/>
    </location>
</feature>
<accession>A0A7K1USR3</accession>
<name>A0A7K1USR3_9NOCA</name>
<evidence type="ECO:0000256" key="4">
    <source>
        <dbReference type="ARBA" id="ARBA00023136"/>
    </source>
</evidence>
<evidence type="ECO:0000256" key="3">
    <source>
        <dbReference type="ARBA" id="ARBA00022989"/>
    </source>
</evidence>
<evidence type="ECO:0000256" key="2">
    <source>
        <dbReference type="ARBA" id="ARBA00022692"/>
    </source>
</evidence>
<evidence type="ECO:0000256" key="5">
    <source>
        <dbReference type="SAM" id="MobiDB-lite"/>
    </source>
</evidence>
<feature type="domain" description="DUF202" evidence="7">
    <location>
        <begin position="52"/>
        <end position="110"/>
    </location>
</feature>
<evidence type="ECO:0000256" key="6">
    <source>
        <dbReference type="SAM" id="Phobius"/>
    </source>
</evidence>